<accession>A0A1T4R0K9</accession>
<dbReference type="EMBL" id="FUWP01000004">
    <property type="protein sequence ID" value="SKA09529.1"/>
    <property type="molecule type" value="Genomic_DNA"/>
</dbReference>
<name>A0A1T4R0K9_9GAMM</name>
<evidence type="ECO:0000313" key="1">
    <source>
        <dbReference type="EMBL" id="SKA09529.1"/>
    </source>
</evidence>
<dbReference type="SUPFAM" id="SSF53850">
    <property type="entry name" value="Periplasmic binding protein-like II"/>
    <property type="match status" value="1"/>
</dbReference>
<dbReference type="Gene3D" id="3.40.190.10">
    <property type="entry name" value="Periplasmic binding protein-like II"/>
    <property type="match status" value="1"/>
</dbReference>
<dbReference type="AlphaFoldDB" id="A0A1T4R0K9"/>
<proteinExistence type="predicted"/>
<protein>
    <submittedName>
        <fullName evidence="1">Maltose ABC transporter periplasmic protein</fullName>
    </submittedName>
</protein>
<gene>
    <name evidence="1" type="ORF">CZ814_01149</name>
</gene>
<evidence type="ECO:0000313" key="2">
    <source>
        <dbReference type="Proteomes" id="UP000191116"/>
    </source>
</evidence>
<sequence length="40" mass="4380">MPNILEMTAYWFAEGAAIENALLGKQSVKDALDTAVKQIQ</sequence>
<dbReference type="Proteomes" id="UP000191116">
    <property type="component" value="Unassembled WGS sequence"/>
</dbReference>
<reference evidence="1 2" key="1">
    <citation type="submission" date="2017-02" db="EMBL/GenBank/DDBJ databases">
        <authorList>
            <person name="Peterson S.W."/>
        </authorList>
    </citation>
    <scope>NUCLEOTIDE SEQUENCE [LARGE SCALE GENOMIC DNA]</scope>
    <source>
        <strain evidence="1 2">CECT 9189</strain>
    </source>
</reference>
<organism evidence="1 2">
    <name type="scientific">Photobacterium toruni</name>
    <dbReference type="NCBI Taxonomy" id="1935446"/>
    <lineage>
        <taxon>Bacteria</taxon>
        <taxon>Pseudomonadati</taxon>
        <taxon>Pseudomonadota</taxon>
        <taxon>Gammaproteobacteria</taxon>
        <taxon>Vibrionales</taxon>
        <taxon>Vibrionaceae</taxon>
        <taxon>Photobacterium</taxon>
    </lineage>
</organism>